<dbReference type="EMBL" id="AP019695">
    <property type="protein sequence ID" value="BBK22135.1"/>
    <property type="molecule type" value="Genomic_DNA"/>
</dbReference>
<evidence type="ECO:0000313" key="1">
    <source>
        <dbReference type="EMBL" id="BBK22135.1"/>
    </source>
</evidence>
<evidence type="ECO:0000313" key="2">
    <source>
        <dbReference type="Proteomes" id="UP000464754"/>
    </source>
</evidence>
<gene>
    <name evidence="1" type="ORF">Aargi30884_10380</name>
</gene>
<sequence>MKAKLGKVMTLFLVTGLLFGCKAKSQNITKVNTEEVSVSIMEPAKLTEKESFYLNASGDNLLAYDAKFKEDIRSLTFNLYKYTDKHWEKIDKGNIPLDNTGDAWIVVSEHLSDFKICVKRGNSMISQQKDPLKPLWEEGYTADTDVVQKYTIEKDKEFPVVAYRRFHVDDTSERKAYLNDFQNTENIKADKNDEYFMLTFIFE</sequence>
<evidence type="ECO:0008006" key="3">
    <source>
        <dbReference type="Google" id="ProtNLM"/>
    </source>
</evidence>
<dbReference type="PROSITE" id="PS51257">
    <property type="entry name" value="PROKAR_LIPOPROTEIN"/>
    <property type="match status" value="1"/>
</dbReference>
<dbReference type="Proteomes" id="UP000464754">
    <property type="component" value="Chromosome"/>
</dbReference>
<dbReference type="KEGG" id="aarg:Aargi30884_10380"/>
<keyword evidence="2" id="KW-1185">Reference proteome</keyword>
<protein>
    <recommendedName>
        <fullName evidence="3">Lipoprotein</fullName>
    </recommendedName>
</protein>
<proteinExistence type="predicted"/>
<dbReference type="AlphaFoldDB" id="A0A6N4TI86"/>
<reference evidence="2" key="1">
    <citation type="submission" date="2019-05" db="EMBL/GenBank/DDBJ databases">
        <title>Complete genome sequencing of Absiella argi strain JCM 30884.</title>
        <authorList>
            <person name="Sakamoto M."/>
            <person name="Murakami T."/>
            <person name="Mori H."/>
        </authorList>
    </citation>
    <scope>NUCLEOTIDE SEQUENCE [LARGE SCALE GENOMIC DNA]</scope>
    <source>
        <strain evidence="2">JCM 30884</strain>
    </source>
</reference>
<dbReference type="RefSeq" id="WP_115715317.1">
    <property type="nucleotide sequence ID" value="NZ_AP019695.1"/>
</dbReference>
<name>A0A6N4TI86_9FIRM</name>
<organism evidence="1 2">
    <name type="scientific">Amedibacterium intestinale</name>
    <dbReference type="NCBI Taxonomy" id="2583452"/>
    <lineage>
        <taxon>Bacteria</taxon>
        <taxon>Bacillati</taxon>
        <taxon>Bacillota</taxon>
        <taxon>Erysipelotrichia</taxon>
        <taxon>Erysipelotrichales</taxon>
        <taxon>Erysipelotrichaceae</taxon>
        <taxon>Amedibacterium</taxon>
    </lineage>
</organism>
<accession>A0A6N4TI86</accession>